<evidence type="ECO:0000256" key="1">
    <source>
        <dbReference type="SAM" id="MobiDB-lite"/>
    </source>
</evidence>
<sequence length="59" mass="6524">MTIKSHFDILSPIDGNATSPMRAPERAQSTAAMMSSMFRPPWTIESLTLAPPRSPRHSL</sequence>
<dbReference type="HOGENOM" id="CLU_2982417_0_0_1"/>
<evidence type="ECO:0000313" key="3">
    <source>
        <dbReference type="Proteomes" id="UP000026962"/>
    </source>
</evidence>
<evidence type="ECO:0000313" key="2">
    <source>
        <dbReference type="EnsemblPlants" id="OPUNC03G19800.1"/>
    </source>
</evidence>
<organism evidence="2">
    <name type="scientific">Oryza punctata</name>
    <name type="common">Red rice</name>
    <dbReference type="NCBI Taxonomy" id="4537"/>
    <lineage>
        <taxon>Eukaryota</taxon>
        <taxon>Viridiplantae</taxon>
        <taxon>Streptophyta</taxon>
        <taxon>Embryophyta</taxon>
        <taxon>Tracheophyta</taxon>
        <taxon>Spermatophyta</taxon>
        <taxon>Magnoliopsida</taxon>
        <taxon>Liliopsida</taxon>
        <taxon>Poales</taxon>
        <taxon>Poaceae</taxon>
        <taxon>BOP clade</taxon>
        <taxon>Oryzoideae</taxon>
        <taxon>Oryzeae</taxon>
        <taxon>Oryzinae</taxon>
        <taxon>Oryza</taxon>
    </lineage>
</organism>
<feature type="region of interest" description="Disordered" evidence="1">
    <location>
        <begin position="12"/>
        <end position="34"/>
    </location>
</feature>
<accession>A0A0E0KEW8</accession>
<proteinExistence type="predicted"/>
<protein>
    <submittedName>
        <fullName evidence="2">Uncharacterized protein</fullName>
    </submittedName>
</protein>
<reference evidence="2" key="1">
    <citation type="submission" date="2015-04" db="UniProtKB">
        <authorList>
            <consortium name="EnsemblPlants"/>
        </authorList>
    </citation>
    <scope>IDENTIFICATION</scope>
</reference>
<dbReference type="Gramene" id="OPUNC03G19800.1">
    <property type="protein sequence ID" value="OPUNC03G19800.1"/>
    <property type="gene ID" value="OPUNC03G19800"/>
</dbReference>
<dbReference type="AlphaFoldDB" id="A0A0E0KEW8"/>
<name>A0A0E0KEW8_ORYPU</name>
<keyword evidence="3" id="KW-1185">Reference proteome</keyword>
<reference evidence="2" key="2">
    <citation type="submission" date="2018-05" db="EMBL/GenBank/DDBJ databases">
        <title>OpunRS2 (Oryza punctata Reference Sequence Version 2).</title>
        <authorList>
            <person name="Zhang J."/>
            <person name="Kudrna D."/>
            <person name="Lee S."/>
            <person name="Talag J."/>
            <person name="Welchert J."/>
            <person name="Wing R.A."/>
        </authorList>
    </citation>
    <scope>NUCLEOTIDE SEQUENCE [LARGE SCALE GENOMIC DNA]</scope>
</reference>
<dbReference type="EnsemblPlants" id="OPUNC03G19800.1">
    <property type="protein sequence ID" value="OPUNC03G19800.1"/>
    <property type="gene ID" value="OPUNC03G19800"/>
</dbReference>
<dbReference type="Proteomes" id="UP000026962">
    <property type="component" value="Chromosome 3"/>
</dbReference>